<organism evidence="3 4">
    <name type="scientific">Colletotrichum asianum</name>
    <dbReference type="NCBI Taxonomy" id="702518"/>
    <lineage>
        <taxon>Eukaryota</taxon>
        <taxon>Fungi</taxon>
        <taxon>Dikarya</taxon>
        <taxon>Ascomycota</taxon>
        <taxon>Pezizomycotina</taxon>
        <taxon>Sordariomycetes</taxon>
        <taxon>Hypocreomycetidae</taxon>
        <taxon>Glomerellales</taxon>
        <taxon>Glomerellaceae</taxon>
        <taxon>Colletotrichum</taxon>
        <taxon>Colletotrichum gloeosporioides species complex</taxon>
    </lineage>
</organism>
<dbReference type="CDD" id="cd02440">
    <property type="entry name" value="AdoMet_MTases"/>
    <property type="match status" value="3"/>
</dbReference>
<dbReference type="PANTHER" id="PTHR43591:SF31">
    <property type="entry name" value="LAEA-LIKE, PUTATIVE (AFU_ORTHOLOGUE AFUA_8G01930)-RELATED"/>
    <property type="match status" value="1"/>
</dbReference>
<dbReference type="OrthoDB" id="2013972at2759"/>
<comment type="similarity">
    <text evidence="1">Belongs to the methyltransferase superfamily. LaeA methyltransferase family.</text>
</comment>
<dbReference type="Proteomes" id="UP000434172">
    <property type="component" value="Unassembled WGS sequence"/>
</dbReference>
<dbReference type="Gene3D" id="3.40.50.150">
    <property type="entry name" value="Vaccinia Virus protein VP39"/>
    <property type="match status" value="3"/>
</dbReference>
<accession>A0A8H3WQT0</accession>
<dbReference type="AlphaFoldDB" id="A0A8H3WQT0"/>
<dbReference type="PANTHER" id="PTHR43591">
    <property type="entry name" value="METHYLTRANSFERASE"/>
    <property type="match status" value="1"/>
</dbReference>
<comment type="caution">
    <text evidence="3">The sequence shown here is derived from an EMBL/GenBank/DDBJ whole genome shotgun (WGS) entry which is preliminary data.</text>
</comment>
<evidence type="ECO:0000313" key="4">
    <source>
        <dbReference type="Proteomes" id="UP000434172"/>
    </source>
</evidence>
<feature type="region of interest" description="Disordered" evidence="2">
    <location>
        <begin position="549"/>
        <end position="582"/>
    </location>
</feature>
<proteinExistence type="inferred from homology"/>
<keyword evidence="4" id="KW-1185">Reference proteome</keyword>
<dbReference type="EMBL" id="WOWK01000004">
    <property type="protein sequence ID" value="KAF0331324.1"/>
    <property type="molecule type" value="Genomic_DNA"/>
</dbReference>
<evidence type="ECO:0008006" key="5">
    <source>
        <dbReference type="Google" id="ProtNLM"/>
    </source>
</evidence>
<evidence type="ECO:0000313" key="3">
    <source>
        <dbReference type="EMBL" id="KAF0331324.1"/>
    </source>
</evidence>
<dbReference type="SUPFAM" id="SSF53335">
    <property type="entry name" value="S-adenosyl-L-methionine-dependent methyltransferases"/>
    <property type="match status" value="3"/>
</dbReference>
<evidence type="ECO:0000256" key="1">
    <source>
        <dbReference type="ARBA" id="ARBA00038158"/>
    </source>
</evidence>
<dbReference type="Pfam" id="PF13489">
    <property type="entry name" value="Methyltransf_23"/>
    <property type="match status" value="3"/>
</dbReference>
<sequence length="873" mass="100262">MSQSQDNHEVELAADDGSITSSRTSLRDSIIDYRIENGRSYHRYKEGKYNLPNDEQENDRLDSNHQLWLITLDDKLGVAPPCEKNATVGRVLDVGTGTGIWAIDFGDEHPEADVYGNDLSAVQPTLVPPNVKFEVDDIEDEWTYSRPFEYIHSRLMTSSLSDWPVFLRRCFDNLEPGGYLELKETDIIPRSDDDTLNPAHALTKWANLLLEASIKLGRPYMEIPSLKQLMIEAGFEDVTMHVYKWPTNGWPKDPRYREIGLWNYENTMMGLEGYTMAPLTRALDWMPAEVDVFLIDVRKDLKDRSIHAYWPQMTLKFKSLPTSSRILFAVILEALRASLRDFLRENGRTYHRYKKGKYHLPNDERENDRTDMVHAMWLLTLNDRLGLAPPCNSNAKVGRVLDIGTGTGIWAIDFTEEHPESEVYGNDLSPIQPDSVPFNVRFEVDDIEDEWTFSQPFDYIHSRVMTASVADWPQYLKKCYDNLEPGGYLELQETDLFPTSDDGSLAQDSPLMEWAGLIQPHRFGDPQPHIAVMYQAPESNEVQVAIDEAPGDDDSRSEIGSSVASSTTSLRPSLRDYREENGRTYHQYKDGKYNIPNDDRELDRQDLEHQLWLLSLDDRLGLAPPCQPDAKVGRVLDVGTGTGIWALNYGDEHPEAEVYGNDLSPVQPGHVPPNVRFEVDDVEDEWTFSRPFSYIHSRVMTSSISDWRLYLRRCFDNLEPGGWLELQELDCVPRSDDGTLTPESTLNKWADLLVDASEKFGRPYVRIPPLKDIMIEIGFEDVSIYMHKWPTNSWPKDLKFKELGMWQNQSMMEGLEGFTMAPLTRALDWKKDEVNVFLIDVRKEINNRDVHAYWPIYFIMGRKPLKAETPAPA</sequence>
<reference evidence="3 4" key="1">
    <citation type="submission" date="2019-12" db="EMBL/GenBank/DDBJ databases">
        <title>A genome sequence resource for the geographically widespread anthracnose pathogen Colletotrichum asianum.</title>
        <authorList>
            <person name="Meng Y."/>
        </authorList>
    </citation>
    <scope>NUCLEOTIDE SEQUENCE [LARGE SCALE GENOMIC DNA]</scope>
    <source>
        <strain evidence="3 4">ICMP 18580</strain>
    </source>
</reference>
<gene>
    <name evidence="3" type="ORF">GQ607_001632</name>
</gene>
<feature type="compositionally biased region" description="Basic and acidic residues" evidence="2">
    <location>
        <begin position="573"/>
        <end position="582"/>
    </location>
</feature>
<feature type="compositionally biased region" description="Polar residues" evidence="2">
    <location>
        <begin position="558"/>
        <end position="571"/>
    </location>
</feature>
<dbReference type="GO" id="GO:0008168">
    <property type="term" value="F:methyltransferase activity"/>
    <property type="evidence" value="ECO:0007669"/>
    <property type="project" value="TreeGrafter"/>
</dbReference>
<dbReference type="InterPro" id="IPR029063">
    <property type="entry name" value="SAM-dependent_MTases_sf"/>
</dbReference>
<name>A0A8H3WQT0_9PEZI</name>
<protein>
    <recommendedName>
        <fullName evidence="5">Methyltransferase domain-containing protein</fullName>
    </recommendedName>
</protein>
<evidence type="ECO:0000256" key="2">
    <source>
        <dbReference type="SAM" id="MobiDB-lite"/>
    </source>
</evidence>